<dbReference type="SUPFAM" id="SSF101898">
    <property type="entry name" value="NHL repeat"/>
    <property type="match status" value="1"/>
</dbReference>
<accession>A0A354M1D1</accession>
<dbReference type="Gene3D" id="2.120.10.30">
    <property type="entry name" value="TolB, C-terminal domain"/>
    <property type="match status" value="1"/>
</dbReference>
<evidence type="ECO:0000313" key="5">
    <source>
        <dbReference type="Proteomes" id="UP000262954"/>
    </source>
</evidence>
<evidence type="ECO:0000256" key="1">
    <source>
        <dbReference type="ARBA" id="ARBA00022737"/>
    </source>
</evidence>
<feature type="chain" id="PRO_5016560449" description="IPT/TIG domain-containing protein" evidence="2">
    <location>
        <begin position="31"/>
        <end position="450"/>
    </location>
</feature>
<evidence type="ECO:0000313" key="4">
    <source>
        <dbReference type="EMBL" id="HBJ08320.1"/>
    </source>
</evidence>
<keyword evidence="2" id="KW-0732">Signal</keyword>
<dbReference type="Gene3D" id="2.60.40.10">
    <property type="entry name" value="Immunoglobulins"/>
    <property type="match status" value="1"/>
</dbReference>
<comment type="caution">
    <text evidence="4">The sequence shown here is derived from an EMBL/GenBank/DDBJ whole genome shotgun (WGS) entry which is preliminary data.</text>
</comment>
<dbReference type="PANTHER" id="PTHR13833">
    <property type="match status" value="1"/>
</dbReference>
<feature type="domain" description="IPT/TIG" evidence="3">
    <location>
        <begin position="50"/>
        <end position="133"/>
    </location>
</feature>
<reference evidence="4 5" key="1">
    <citation type="journal article" date="2018" name="Nat. Biotechnol.">
        <title>A standardized bacterial taxonomy based on genome phylogeny substantially revises the tree of life.</title>
        <authorList>
            <person name="Parks D.H."/>
            <person name="Chuvochina M."/>
            <person name="Waite D.W."/>
            <person name="Rinke C."/>
            <person name="Skarshewski A."/>
            <person name="Chaumeil P.A."/>
            <person name="Hugenholtz P."/>
        </authorList>
    </citation>
    <scope>NUCLEOTIDE SEQUENCE [LARGE SCALE GENOMIC DNA]</scope>
    <source>
        <strain evidence="4">UBA11482</strain>
    </source>
</reference>
<dbReference type="InterPro" id="IPR014756">
    <property type="entry name" value="Ig_E-set"/>
</dbReference>
<organism evidence="4 5">
    <name type="scientific">Coprobacter fastidiosus</name>
    <dbReference type="NCBI Taxonomy" id="1099853"/>
    <lineage>
        <taxon>Bacteria</taxon>
        <taxon>Pseudomonadati</taxon>
        <taxon>Bacteroidota</taxon>
        <taxon>Bacteroidia</taxon>
        <taxon>Bacteroidales</taxon>
        <taxon>Barnesiellaceae</taxon>
        <taxon>Coprobacter</taxon>
    </lineage>
</organism>
<evidence type="ECO:0000259" key="3">
    <source>
        <dbReference type="Pfam" id="PF01833"/>
    </source>
</evidence>
<dbReference type="AlphaFoldDB" id="A0A354M1D1"/>
<dbReference type="PROSITE" id="PS51257">
    <property type="entry name" value="PROKAR_LIPOPROTEIN"/>
    <property type="match status" value="1"/>
</dbReference>
<dbReference type="InterPro" id="IPR002909">
    <property type="entry name" value="IPT_dom"/>
</dbReference>
<dbReference type="CDD" id="cd00603">
    <property type="entry name" value="IPT_PCSR"/>
    <property type="match status" value="1"/>
</dbReference>
<name>A0A354M1D1_9BACT</name>
<evidence type="ECO:0000256" key="2">
    <source>
        <dbReference type="SAM" id="SignalP"/>
    </source>
</evidence>
<dbReference type="Pfam" id="PF01436">
    <property type="entry name" value="NHL"/>
    <property type="match status" value="1"/>
</dbReference>
<dbReference type="Proteomes" id="UP000262954">
    <property type="component" value="Unassembled WGS sequence"/>
</dbReference>
<dbReference type="SUPFAM" id="SSF81296">
    <property type="entry name" value="E set domains"/>
    <property type="match status" value="1"/>
</dbReference>
<proteinExistence type="predicted"/>
<dbReference type="PANTHER" id="PTHR13833:SF71">
    <property type="entry name" value="NHL DOMAIN-CONTAINING PROTEIN"/>
    <property type="match status" value="1"/>
</dbReference>
<dbReference type="Pfam" id="PF01833">
    <property type="entry name" value="TIG"/>
    <property type="match status" value="1"/>
</dbReference>
<gene>
    <name evidence="4" type="ORF">DDY73_04890</name>
</gene>
<feature type="signal peptide" evidence="2">
    <location>
        <begin position="1"/>
        <end position="30"/>
    </location>
</feature>
<protein>
    <recommendedName>
        <fullName evidence="3">IPT/TIG domain-containing protein</fullName>
    </recommendedName>
</protein>
<dbReference type="InterPro" id="IPR011042">
    <property type="entry name" value="6-blade_b-propeller_TolB-like"/>
</dbReference>
<dbReference type="InterPro" id="IPR013783">
    <property type="entry name" value="Ig-like_fold"/>
</dbReference>
<keyword evidence="1" id="KW-0677">Repeat</keyword>
<dbReference type="InterPro" id="IPR001258">
    <property type="entry name" value="NHL_repeat"/>
</dbReference>
<dbReference type="EMBL" id="DNWC01000063">
    <property type="protein sequence ID" value="HBJ08320.1"/>
    <property type="molecule type" value="Genomic_DNA"/>
</dbReference>
<sequence length="450" mass="50163">MHKINCIMKKLRSYRLTSSLCAVLLMLVFASCKDDKEKSATHDPNKPITLTNFYPTNGGVATKLILNGDNFGSDAKNIKVFINDKPAAVISSIGNKIYAICPRKPGEGDENQIIDCKVKVKIGDQEVEYPEHFIYQIQTVVTTVCGIKDAPDDVVTGNLAQTTMPPVTYLTIDKDNNIIACLRNRNSYYNNNKVILVNEDEDASRLLIPDTGAPLNQPCMLDDGNTVYIPTDSNLDYWVMSSENLWSPIKQTLRPATGEQININFKHSFAMCTIDGYMYTRAKQNGVLYKFDPKTGLTMQVATGLMSESDAYMAFSQKNPSKLYLAYTNSHCIYTYDVLTKKHELFAGIVNNSGYLDGIGSYAMFNQPRQLILDEDDNLYIADTENHVIRKVTPQGQVSTVIGQAGVAGYQDGDPEVALFDRPHGVCINKEGIIYIGDYENQCIRRLAIE</sequence>